<gene>
    <name evidence="2" type="ORF">H310_07111</name>
</gene>
<evidence type="ECO:0000256" key="1">
    <source>
        <dbReference type="SAM" id="SignalP"/>
    </source>
</evidence>
<keyword evidence="1" id="KW-0732">Signal</keyword>
<evidence type="ECO:0008006" key="3">
    <source>
        <dbReference type="Google" id="ProtNLM"/>
    </source>
</evidence>
<name>A0A024U3N6_9STRA</name>
<proteinExistence type="predicted"/>
<reference evidence="2" key="1">
    <citation type="submission" date="2013-12" db="EMBL/GenBank/DDBJ databases">
        <title>The Genome Sequence of Aphanomyces invadans NJM9701.</title>
        <authorList>
            <consortium name="The Broad Institute Genomics Platform"/>
            <person name="Russ C."/>
            <person name="Tyler B."/>
            <person name="van West P."/>
            <person name="Dieguez-Uribeondo J."/>
            <person name="Young S.K."/>
            <person name="Zeng Q."/>
            <person name="Gargeya S."/>
            <person name="Fitzgerald M."/>
            <person name="Abouelleil A."/>
            <person name="Alvarado L."/>
            <person name="Chapman S.B."/>
            <person name="Gainer-Dewar J."/>
            <person name="Goldberg J."/>
            <person name="Griggs A."/>
            <person name="Gujja S."/>
            <person name="Hansen M."/>
            <person name="Howarth C."/>
            <person name="Imamovic A."/>
            <person name="Ireland A."/>
            <person name="Larimer J."/>
            <person name="McCowan C."/>
            <person name="Murphy C."/>
            <person name="Pearson M."/>
            <person name="Poon T.W."/>
            <person name="Priest M."/>
            <person name="Roberts A."/>
            <person name="Saif S."/>
            <person name="Shea T."/>
            <person name="Sykes S."/>
            <person name="Wortman J."/>
            <person name="Nusbaum C."/>
            <person name="Birren B."/>
        </authorList>
    </citation>
    <scope>NUCLEOTIDE SEQUENCE [LARGE SCALE GENOMIC DNA]</scope>
    <source>
        <strain evidence="2">NJM9701</strain>
    </source>
</reference>
<sequence>MAMNLIISLSIVYVGDPTCLIPGNPIVSVCFVNDFWMRVTSMGEVILQLSQLDDVASSDASACIAR</sequence>
<evidence type="ECO:0000313" key="2">
    <source>
        <dbReference type="EMBL" id="ETW00497.1"/>
    </source>
</evidence>
<feature type="signal peptide" evidence="1">
    <location>
        <begin position="1"/>
        <end position="17"/>
    </location>
</feature>
<dbReference type="GeneID" id="20084161"/>
<dbReference type="AlphaFoldDB" id="A0A024U3N6"/>
<feature type="chain" id="PRO_5001534834" description="Secreted protein" evidence="1">
    <location>
        <begin position="18"/>
        <end position="66"/>
    </location>
</feature>
<accession>A0A024U3N6</accession>
<dbReference type="RefSeq" id="XP_008870632.1">
    <property type="nucleotide sequence ID" value="XM_008872410.1"/>
</dbReference>
<dbReference type="VEuPathDB" id="FungiDB:H310_07111"/>
<organism evidence="2">
    <name type="scientific">Aphanomyces invadans</name>
    <dbReference type="NCBI Taxonomy" id="157072"/>
    <lineage>
        <taxon>Eukaryota</taxon>
        <taxon>Sar</taxon>
        <taxon>Stramenopiles</taxon>
        <taxon>Oomycota</taxon>
        <taxon>Saprolegniomycetes</taxon>
        <taxon>Saprolegniales</taxon>
        <taxon>Verrucalvaceae</taxon>
        <taxon>Aphanomyces</taxon>
    </lineage>
</organism>
<protein>
    <recommendedName>
        <fullName evidence="3">Secreted protein</fullName>
    </recommendedName>
</protein>
<dbReference type="EMBL" id="KI913964">
    <property type="protein sequence ID" value="ETW00497.1"/>
    <property type="molecule type" value="Genomic_DNA"/>
</dbReference>